<reference evidence="1" key="1">
    <citation type="submission" date="2019-08" db="EMBL/GenBank/DDBJ databases">
        <title>The genome of the North American firefly Photinus pyralis.</title>
        <authorList>
            <consortium name="Photinus pyralis genome working group"/>
            <person name="Fallon T.R."/>
            <person name="Sander Lower S.E."/>
            <person name="Weng J.-K."/>
        </authorList>
    </citation>
    <scope>NUCLEOTIDE SEQUENCE</scope>
    <source>
        <strain evidence="1">TRF0915ILg1</strain>
        <tissue evidence="1">Whole body</tissue>
    </source>
</reference>
<dbReference type="Proteomes" id="UP000801492">
    <property type="component" value="Unassembled WGS sequence"/>
</dbReference>
<evidence type="ECO:0000313" key="1">
    <source>
        <dbReference type="EMBL" id="KAF2886512.1"/>
    </source>
</evidence>
<comment type="caution">
    <text evidence="1">The sequence shown here is derived from an EMBL/GenBank/DDBJ whole genome shotgun (WGS) entry which is preliminary data.</text>
</comment>
<sequence length="125" mass="13842">MEQTTSGLPCDTTFVACLSSIKVPPSNYNTIYTALVTSIEQCKSMNEQATANTFDQPLYLKARFIVACPQEGSDFANLIIRIAKASFVGGQKDDLPSKYLRRNGEDVWGGIYQFGTTRGDERSRD</sequence>
<proteinExistence type="predicted"/>
<dbReference type="AlphaFoldDB" id="A0A8K0G303"/>
<protein>
    <submittedName>
        <fullName evidence="1">Uncharacterized protein</fullName>
    </submittedName>
</protein>
<organism evidence="1 2">
    <name type="scientific">Ignelater luminosus</name>
    <name type="common">Cucubano</name>
    <name type="synonym">Pyrophorus luminosus</name>
    <dbReference type="NCBI Taxonomy" id="2038154"/>
    <lineage>
        <taxon>Eukaryota</taxon>
        <taxon>Metazoa</taxon>
        <taxon>Ecdysozoa</taxon>
        <taxon>Arthropoda</taxon>
        <taxon>Hexapoda</taxon>
        <taxon>Insecta</taxon>
        <taxon>Pterygota</taxon>
        <taxon>Neoptera</taxon>
        <taxon>Endopterygota</taxon>
        <taxon>Coleoptera</taxon>
        <taxon>Polyphaga</taxon>
        <taxon>Elateriformia</taxon>
        <taxon>Elateroidea</taxon>
        <taxon>Elateridae</taxon>
        <taxon>Agrypninae</taxon>
        <taxon>Pyrophorini</taxon>
        <taxon>Ignelater</taxon>
    </lineage>
</organism>
<gene>
    <name evidence="1" type="ORF">ILUMI_19662</name>
</gene>
<name>A0A8K0G303_IGNLU</name>
<dbReference type="EMBL" id="VTPC01087442">
    <property type="protein sequence ID" value="KAF2886512.1"/>
    <property type="molecule type" value="Genomic_DNA"/>
</dbReference>
<dbReference type="OrthoDB" id="6753017at2759"/>
<accession>A0A8K0G303</accession>
<evidence type="ECO:0000313" key="2">
    <source>
        <dbReference type="Proteomes" id="UP000801492"/>
    </source>
</evidence>
<keyword evidence="2" id="KW-1185">Reference proteome</keyword>